<keyword evidence="1" id="KW-0812">Transmembrane</keyword>
<dbReference type="AlphaFoldDB" id="A0A2T0S422"/>
<dbReference type="EMBL" id="PVTE01000030">
    <property type="protein sequence ID" value="PRY28175.1"/>
    <property type="molecule type" value="Genomic_DNA"/>
</dbReference>
<sequence>MICSAITVVKLTELIRLKLFNPISRFMLILVIYVVIYGLRAGPYMIASFFQPMARNVLAQFFLLFLLIELCLHYIGLNLARKRR</sequence>
<comment type="caution">
    <text evidence="2">The sequence shown here is derived from an EMBL/GenBank/DDBJ whole genome shotgun (WGS) entry which is preliminary data.</text>
</comment>
<dbReference type="Proteomes" id="UP000238375">
    <property type="component" value="Unassembled WGS sequence"/>
</dbReference>
<keyword evidence="1" id="KW-0472">Membrane</keyword>
<feature type="transmembrane region" description="Helical" evidence="1">
    <location>
        <begin position="58"/>
        <end position="80"/>
    </location>
</feature>
<reference evidence="2 3" key="1">
    <citation type="submission" date="2018-03" db="EMBL/GenBank/DDBJ databases">
        <title>Genomic Encyclopedia of Archaeal and Bacterial Type Strains, Phase II (KMG-II): from individual species to whole genera.</title>
        <authorList>
            <person name="Goeker M."/>
        </authorList>
    </citation>
    <scope>NUCLEOTIDE SEQUENCE [LARGE SCALE GENOMIC DNA]</scope>
    <source>
        <strain evidence="2 3">DSM 28354</strain>
    </source>
</reference>
<accession>A0A2T0S422</accession>
<proteinExistence type="predicted"/>
<gene>
    <name evidence="2" type="ORF">CLV58_13032</name>
</gene>
<keyword evidence="3" id="KW-1185">Reference proteome</keyword>
<evidence type="ECO:0000313" key="2">
    <source>
        <dbReference type="EMBL" id="PRY28175.1"/>
    </source>
</evidence>
<keyword evidence="1" id="KW-1133">Transmembrane helix</keyword>
<organism evidence="2 3">
    <name type="scientific">Spirosoma oryzae</name>
    <dbReference type="NCBI Taxonomy" id="1469603"/>
    <lineage>
        <taxon>Bacteria</taxon>
        <taxon>Pseudomonadati</taxon>
        <taxon>Bacteroidota</taxon>
        <taxon>Cytophagia</taxon>
        <taxon>Cytophagales</taxon>
        <taxon>Cytophagaceae</taxon>
        <taxon>Spirosoma</taxon>
    </lineage>
</organism>
<evidence type="ECO:0000313" key="3">
    <source>
        <dbReference type="Proteomes" id="UP000238375"/>
    </source>
</evidence>
<protein>
    <submittedName>
        <fullName evidence="2">Uncharacterized protein</fullName>
    </submittedName>
</protein>
<feature type="transmembrane region" description="Helical" evidence="1">
    <location>
        <begin position="26"/>
        <end position="46"/>
    </location>
</feature>
<evidence type="ECO:0000256" key="1">
    <source>
        <dbReference type="SAM" id="Phobius"/>
    </source>
</evidence>
<name>A0A2T0S422_9BACT</name>